<dbReference type="STRING" id="168384.SAMN05660368_04258"/>
<proteinExistence type="predicted"/>
<dbReference type="Proteomes" id="UP000005561">
    <property type="component" value="Unassembled WGS sequence"/>
</dbReference>
<evidence type="ECO:0000313" key="1">
    <source>
        <dbReference type="EMBL" id="EET58116.1"/>
    </source>
</evidence>
<protein>
    <submittedName>
        <fullName evidence="1">Uncharacterized protein</fullName>
    </submittedName>
</protein>
<evidence type="ECO:0000313" key="2">
    <source>
        <dbReference type="Proteomes" id="UP000005561"/>
    </source>
</evidence>
<accession>C6LMN3</accession>
<sequence>MKMMKGNLQDVLFDWWCSGRTDDLPEIKEGTCSVGKYFGTSAAGEVFIENHIIRAVQAAERNAFLGGLNLGTRFPEGIWLKK</sequence>
<dbReference type="RefSeq" id="WP_006864684.1">
    <property type="nucleotide sequence ID" value="NZ_ACCL02000049.1"/>
</dbReference>
<keyword evidence="2" id="KW-1185">Reference proteome</keyword>
<name>C6LMN3_9FIRM</name>
<dbReference type="EMBL" id="ACCL02000049">
    <property type="protein sequence ID" value="EET58116.1"/>
    <property type="molecule type" value="Genomic_DNA"/>
</dbReference>
<reference evidence="1" key="1">
    <citation type="submission" date="2009-07" db="EMBL/GenBank/DDBJ databases">
        <authorList>
            <person name="Weinstock G."/>
            <person name="Sodergren E."/>
            <person name="Clifton S."/>
            <person name="Fulton L."/>
            <person name="Fulton B."/>
            <person name="Courtney L."/>
            <person name="Fronick C."/>
            <person name="Harrison M."/>
            <person name="Strong C."/>
            <person name="Farmer C."/>
            <person name="Delahaunty K."/>
            <person name="Markovic C."/>
            <person name="Hall O."/>
            <person name="Minx P."/>
            <person name="Tomlinson C."/>
            <person name="Mitreva M."/>
            <person name="Nelson J."/>
            <person name="Hou S."/>
            <person name="Wollam A."/>
            <person name="Pepin K.H."/>
            <person name="Johnson M."/>
            <person name="Bhonagiri V."/>
            <person name="Nash W.E."/>
            <person name="Warren W."/>
            <person name="Chinwalla A."/>
            <person name="Mardis E.R."/>
            <person name="Wilson R.K."/>
        </authorList>
    </citation>
    <scope>NUCLEOTIDE SEQUENCE [LARGE SCALE GENOMIC DNA]</scope>
    <source>
        <strain evidence="1">DSM 14469</strain>
    </source>
</reference>
<comment type="caution">
    <text evidence="1">The sequence shown here is derived from an EMBL/GenBank/DDBJ whole genome shotgun (WGS) entry which is preliminary data.</text>
</comment>
<gene>
    <name evidence="1" type="ORF">BRYFOR_09934</name>
</gene>
<dbReference type="AlphaFoldDB" id="C6LMN3"/>
<organism evidence="1 2">
    <name type="scientific">Marvinbryantia formatexigens DSM 14469</name>
    <dbReference type="NCBI Taxonomy" id="478749"/>
    <lineage>
        <taxon>Bacteria</taxon>
        <taxon>Bacillati</taxon>
        <taxon>Bacillota</taxon>
        <taxon>Clostridia</taxon>
        <taxon>Lachnospirales</taxon>
        <taxon>Lachnospiraceae</taxon>
        <taxon>Marvinbryantia</taxon>
    </lineage>
</organism>